<accession>A0ABN7A6C7</accession>
<feature type="transmembrane region" description="Helical" evidence="5">
    <location>
        <begin position="330"/>
        <end position="351"/>
    </location>
</feature>
<feature type="transmembrane region" description="Helical" evidence="5">
    <location>
        <begin position="300"/>
        <end position="321"/>
    </location>
</feature>
<gene>
    <name evidence="7" type="ORF">NTJ_00440</name>
</gene>
<proteinExistence type="predicted"/>
<dbReference type="SUPFAM" id="SSF103473">
    <property type="entry name" value="MFS general substrate transporter"/>
    <property type="match status" value="1"/>
</dbReference>
<feature type="transmembrane region" description="Helical" evidence="5">
    <location>
        <begin position="456"/>
        <end position="475"/>
    </location>
</feature>
<feature type="transmembrane region" description="Helical" evidence="5">
    <location>
        <begin position="62"/>
        <end position="82"/>
    </location>
</feature>
<dbReference type="Gene3D" id="1.20.1250.20">
    <property type="entry name" value="MFS general substrate transporter like domains"/>
    <property type="match status" value="1"/>
</dbReference>
<evidence type="ECO:0000256" key="4">
    <source>
        <dbReference type="ARBA" id="ARBA00023136"/>
    </source>
</evidence>
<feature type="domain" description="Major facilitator superfamily (MFS) profile" evidence="6">
    <location>
        <begin position="21"/>
        <end position="479"/>
    </location>
</feature>
<keyword evidence="8" id="KW-1185">Reference proteome</keyword>
<feature type="transmembrane region" description="Helical" evidence="5">
    <location>
        <begin position="147"/>
        <end position="170"/>
    </location>
</feature>
<evidence type="ECO:0000256" key="3">
    <source>
        <dbReference type="ARBA" id="ARBA00022989"/>
    </source>
</evidence>
<dbReference type="PANTHER" id="PTHR48021:SF89">
    <property type="entry name" value="FI02132P-RELATED"/>
    <property type="match status" value="1"/>
</dbReference>
<evidence type="ECO:0000313" key="7">
    <source>
        <dbReference type="EMBL" id="BES87635.1"/>
    </source>
</evidence>
<keyword evidence="4 5" id="KW-0472">Membrane</keyword>
<dbReference type="PRINTS" id="PR00171">
    <property type="entry name" value="SUGRTRNSPORT"/>
</dbReference>
<keyword evidence="3 5" id="KW-1133">Transmembrane helix</keyword>
<dbReference type="PROSITE" id="PS00217">
    <property type="entry name" value="SUGAR_TRANSPORT_2"/>
    <property type="match status" value="1"/>
</dbReference>
<feature type="transmembrane region" description="Helical" evidence="5">
    <location>
        <begin position="423"/>
        <end position="444"/>
    </location>
</feature>
<feature type="transmembrane region" description="Helical" evidence="5">
    <location>
        <begin position="20"/>
        <end position="42"/>
    </location>
</feature>
<comment type="subcellular location">
    <subcellularLocation>
        <location evidence="1">Membrane</location>
        <topology evidence="1">Multi-pass membrane protein</topology>
    </subcellularLocation>
</comment>
<evidence type="ECO:0000256" key="5">
    <source>
        <dbReference type="SAM" id="Phobius"/>
    </source>
</evidence>
<dbReference type="InterPro" id="IPR036259">
    <property type="entry name" value="MFS_trans_sf"/>
</dbReference>
<dbReference type="InterPro" id="IPR005828">
    <property type="entry name" value="MFS_sugar_transport-like"/>
</dbReference>
<name>A0ABN7A6C7_9HEMI</name>
<reference evidence="7 8" key="1">
    <citation type="submission" date="2023-09" db="EMBL/GenBank/DDBJ databases">
        <title>Nesidiocoris tenuis whole genome shotgun sequence.</title>
        <authorList>
            <person name="Shibata T."/>
            <person name="Shimoda M."/>
            <person name="Kobayashi T."/>
            <person name="Uehara T."/>
        </authorList>
    </citation>
    <scope>NUCLEOTIDE SEQUENCE [LARGE SCALE GENOMIC DNA]</scope>
    <source>
        <strain evidence="7 8">Japan</strain>
    </source>
</reference>
<dbReference type="Proteomes" id="UP001307889">
    <property type="component" value="Chromosome 1"/>
</dbReference>
<feature type="transmembrane region" description="Helical" evidence="5">
    <location>
        <begin position="89"/>
        <end position="108"/>
    </location>
</feature>
<keyword evidence="2 5" id="KW-0812">Transmembrane</keyword>
<dbReference type="InterPro" id="IPR020846">
    <property type="entry name" value="MFS_dom"/>
</dbReference>
<dbReference type="InterPro" id="IPR050549">
    <property type="entry name" value="MFS_Trehalose_Transporter"/>
</dbReference>
<dbReference type="PROSITE" id="PS50850">
    <property type="entry name" value="MFS"/>
    <property type="match status" value="1"/>
</dbReference>
<organism evidence="7 8">
    <name type="scientific">Nesidiocoris tenuis</name>
    <dbReference type="NCBI Taxonomy" id="355587"/>
    <lineage>
        <taxon>Eukaryota</taxon>
        <taxon>Metazoa</taxon>
        <taxon>Ecdysozoa</taxon>
        <taxon>Arthropoda</taxon>
        <taxon>Hexapoda</taxon>
        <taxon>Insecta</taxon>
        <taxon>Pterygota</taxon>
        <taxon>Neoptera</taxon>
        <taxon>Paraneoptera</taxon>
        <taxon>Hemiptera</taxon>
        <taxon>Heteroptera</taxon>
        <taxon>Panheteroptera</taxon>
        <taxon>Cimicomorpha</taxon>
        <taxon>Miridae</taxon>
        <taxon>Dicyphina</taxon>
        <taxon>Nesidiocoris</taxon>
    </lineage>
</organism>
<evidence type="ECO:0000259" key="6">
    <source>
        <dbReference type="PROSITE" id="PS50850"/>
    </source>
</evidence>
<evidence type="ECO:0000313" key="8">
    <source>
        <dbReference type="Proteomes" id="UP001307889"/>
    </source>
</evidence>
<dbReference type="Pfam" id="PF00083">
    <property type="entry name" value="Sugar_tr"/>
    <property type="match status" value="1"/>
</dbReference>
<dbReference type="InterPro" id="IPR005829">
    <property type="entry name" value="Sugar_transporter_CS"/>
</dbReference>
<dbReference type="InterPro" id="IPR003663">
    <property type="entry name" value="Sugar/inositol_transpt"/>
</dbReference>
<feature type="transmembrane region" description="Helical" evidence="5">
    <location>
        <begin position="388"/>
        <end position="411"/>
    </location>
</feature>
<evidence type="ECO:0000256" key="2">
    <source>
        <dbReference type="ARBA" id="ARBA00022692"/>
    </source>
</evidence>
<dbReference type="PANTHER" id="PTHR48021">
    <property type="match status" value="1"/>
</dbReference>
<dbReference type="EMBL" id="AP028909">
    <property type="protein sequence ID" value="BES87635.1"/>
    <property type="molecule type" value="Genomic_DNA"/>
</dbReference>
<sequence length="524" mass="56887">MGKGDCSQNYGWRATLNQVLVTIVSNTALLSSGMTLGFTAVALPYMLEENDFLQVTPDQGSWIASLAAIATPFGCLASGPLIDRFGRRFGLFCLNIPAFIGWLCIAVNPTLPQIYIGRLLTGFACGLSSTPSTVYVAEVTTSTMRGLFVTGSSISISAGVALVYTAGLIFQDNWRMVALICGAAPVLSTLLIWCQMPESPVWLLAKNKDEAASLALQRLRGVSRKAEIEDELEQIASQSRSKNNKKMNLQGTLKALCRPESYKPLILMNIFFLFQQLTGIFVVIFYAVDVVREAGVTTDPFVVAVLIGVTRLLFTVLAAYVSKKFGRRPAALISGVGMTISLLVLATHLLLSVPPTPMGETVVDDTYNETANDTELLTTGTDEPEASIIPVLTILSYILTSTLGFLTLPWAMIGEVFPAQVRGVAGGLTTCATYTMSFFAVKLYPTMVVRLDKHGVFYFYGTMALLGTIFVFFFLPETQGKTLAQIEDYFAGKKRRRANKDEEDILNGTRLITIAPKGTLGPKA</sequence>
<evidence type="ECO:0000256" key="1">
    <source>
        <dbReference type="ARBA" id="ARBA00004141"/>
    </source>
</evidence>
<feature type="transmembrane region" description="Helical" evidence="5">
    <location>
        <begin position="266"/>
        <end position="288"/>
    </location>
</feature>
<protein>
    <submittedName>
        <fullName evidence="7">Sugar (And other) transporter</fullName>
    </submittedName>
</protein>